<reference evidence="1 2" key="1">
    <citation type="submission" date="2024-03" db="EMBL/GenBank/DDBJ databases">
        <title>Screening, Identification and Application of a Plant Lactobacillus Strain.</title>
        <authorList>
            <person name="Li Y.L."/>
        </authorList>
    </citation>
    <scope>NUCLEOTIDE SEQUENCE [LARGE SCALE GENOMIC DNA]</scope>
    <source>
        <strain evidence="1 2">JDB</strain>
    </source>
</reference>
<dbReference type="EMBL" id="JBBNAW010000009">
    <property type="protein sequence ID" value="MEK2609867.1"/>
    <property type="molecule type" value="Genomic_DNA"/>
</dbReference>
<keyword evidence="2" id="KW-1185">Reference proteome</keyword>
<organism evidence="1 2">
    <name type="scientific">Pseudomonas shirazensis</name>
    <dbReference type="NCBI Taxonomy" id="2745494"/>
    <lineage>
        <taxon>Bacteria</taxon>
        <taxon>Pseudomonadati</taxon>
        <taxon>Pseudomonadota</taxon>
        <taxon>Gammaproteobacteria</taxon>
        <taxon>Pseudomonadales</taxon>
        <taxon>Pseudomonadaceae</taxon>
        <taxon>Pseudomonas</taxon>
    </lineage>
</organism>
<dbReference type="RefSeq" id="WP_105642187.1">
    <property type="nucleotide sequence ID" value="NZ_JBBNAW010000009.1"/>
</dbReference>
<protein>
    <submittedName>
        <fullName evidence="1">Uncharacterized protein</fullName>
    </submittedName>
</protein>
<evidence type="ECO:0000313" key="1">
    <source>
        <dbReference type="EMBL" id="MEK2609867.1"/>
    </source>
</evidence>
<accession>A0ABU8ZZU2</accession>
<sequence>MTNVTNTYGTTVVEFFKYSDAEFQQLLDKRTEQYHKSSEGLHYKGLSANVDWVRDTPLEVALIELQHILKDGFTIVKVVTQPLWFKAILRKPEDVIAIELPKLAELALGEYEQERYQRNVAETARQVAISVERSERQAAAAAAKAADKKRASDEQKALADLLSAYAEPTEVAA</sequence>
<dbReference type="Proteomes" id="UP001386972">
    <property type="component" value="Unassembled WGS sequence"/>
</dbReference>
<evidence type="ECO:0000313" key="2">
    <source>
        <dbReference type="Proteomes" id="UP001386972"/>
    </source>
</evidence>
<comment type="caution">
    <text evidence="1">The sequence shown here is derived from an EMBL/GenBank/DDBJ whole genome shotgun (WGS) entry which is preliminary data.</text>
</comment>
<gene>
    <name evidence="1" type="ORF">WLF18_12200</name>
</gene>
<proteinExistence type="predicted"/>
<name>A0ABU8ZZU2_9PSED</name>